<comment type="function">
    <text evidence="1">Histone methyltransferase that specifically trimethylates histone H3 to form H3K79me3. This methylation is required for telomere silencing and for the pachytene checkpoint during the meiotic cell cycle by allowing the recruitment of RAD9 to double strand breaks. Nucleosomes are preferred as substrate compared to free histone.</text>
</comment>
<feature type="non-terminal residue" evidence="4">
    <location>
        <position position="228"/>
    </location>
</feature>
<dbReference type="Pfam" id="PF08123">
    <property type="entry name" value="DOT1"/>
    <property type="match status" value="1"/>
</dbReference>
<proteinExistence type="inferred from homology"/>
<reference evidence="5" key="1">
    <citation type="submission" date="2015-05" db="EMBL/GenBank/DDBJ databases">
        <authorList>
            <person name="Fogelqvist Johan"/>
        </authorList>
    </citation>
    <scope>NUCLEOTIDE SEQUENCE [LARGE SCALE GENOMIC DNA]</scope>
</reference>
<dbReference type="InterPro" id="IPR045209">
    <property type="entry name" value="Rrp5"/>
</dbReference>
<dbReference type="GO" id="GO:0032259">
    <property type="term" value="P:methylation"/>
    <property type="evidence" value="ECO:0007669"/>
    <property type="project" value="UniProtKB-KW"/>
</dbReference>
<comment type="miscellaneous">
    <text evidence="1">In contrast to other lysine histone methyltransferases, it does not contain a SET domain, suggesting the existence of another mechanism for methylation of lysine residues of histones.</text>
</comment>
<keyword evidence="1" id="KW-0156">Chromatin regulator</keyword>
<comment type="activity regulation">
    <text evidence="1">Ubiquitination of histone H2B to form H2BK123ub1 is required for efficient DOT1 methyltransferase activity on histone H3.</text>
</comment>
<feature type="domain" description="S1 motif" evidence="2">
    <location>
        <begin position="123"/>
        <end position="194"/>
    </location>
</feature>
<keyword evidence="1" id="KW-0949">S-adenosyl-L-methionine</keyword>
<dbReference type="InterPro" id="IPR025789">
    <property type="entry name" value="DOT1_dom"/>
</dbReference>
<evidence type="ECO:0000256" key="1">
    <source>
        <dbReference type="RuleBase" id="RU271113"/>
    </source>
</evidence>
<dbReference type="GO" id="GO:0032040">
    <property type="term" value="C:small-subunit processome"/>
    <property type="evidence" value="ECO:0007669"/>
    <property type="project" value="TreeGrafter"/>
</dbReference>
<feature type="domain" description="DOT1" evidence="3">
    <location>
        <begin position="1"/>
        <end position="103"/>
    </location>
</feature>
<comment type="subcellular location">
    <subcellularLocation>
        <location evidence="1">Nucleus</location>
    </subcellularLocation>
</comment>
<keyword evidence="1" id="KW-0489">Methyltransferase</keyword>
<dbReference type="Proteomes" id="UP000045706">
    <property type="component" value="Unassembled WGS sequence"/>
</dbReference>
<name>A0A0G4N8W1_VERLO</name>
<dbReference type="EMBL" id="CVQI01032964">
    <property type="protein sequence ID" value="CRK42863.1"/>
    <property type="molecule type" value="Genomic_DNA"/>
</dbReference>
<keyword evidence="1" id="KW-0808">Transferase</keyword>
<dbReference type="FunFam" id="2.40.50.140:FF:000278">
    <property type="entry name" value="rRNA biogenesis protein rrp5"/>
    <property type="match status" value="1"/>
</dbReference>
<dbReference type="InterPro" id="IPR012340">
    <property type="entry name" value="NA-bd_OB-fold"/>
</dbReference>
<accession>A0A0G4N8W1</accession>
<organism evidence="4 5">
    <name type="scientific">Verticillium longisporum</name>
    <name type="common">Verticillium dahliae var. longisporum</name>
    <dbReference type="NCBI Taxonomy" id="100787"/>
    <lineage>
        <taxon>Eukaryota</taxon>
        <taxon>Fungi</taxon>
        <taxon>Dikarya</taxon>
        <taxon>Ascomycota</taxon>
        <taxon>Pezizomycotina</taxon>
        <taxon>Sordariomycetes</taxon>
        <taxon>Hypocreomycetidae</taxon>
        <taxon>Glomerellales</taxon>
        <taxon>Plectosphaerellaceae</taxon>
        <taxon>Verticillium</taxon>
    </lineage>
</organism>
<comment type="catalytic activity">
    <reaction evidence="1">
        <text>L-lysyl(79)-[histone H3] + 3 S-adenosyl-L-methionine = N(6),N(6),N(6)-trimethyl-L-lysyl(79)-[histone H3] + 3 S-adenosyl-L-homocysteine + 3 H(+)</text>
        <dbReference type="Rhea" id="RHEA:60328"/>
        <dbReference type="Rhea" id="RHEA-COMP:15549"/>
        <dbReference type="Rhea" id="RHEA-COMP:15552"/>
        <dbReference type="ChEBI" id="CHEBI:15378"/>
        <dbReference type="ChEBI" id="CHEBI:29969"/>
        <dbReference type="ChEBI" id="CHEBI:57856"/>
        <dbReference type="ChEBI" id="CHEBI:59789"/>
        <dbReference type="ChEBI" id="CHEBI:61961"/>
        <dbReference type="EC" id="2.1.1.360"/>
    </reaction>
</comment>
<dbReference type="InterPro" id="IPR029063">
    <property type="entry name" value="SAM-dependent_MTases_sf"/>
</dbReference>
<feature type="non-terminal residue" evidence="4">
    <location>
        <position position="1"/>
    </location>
</feature>
<dbReference type="AlphaFoldDB" id="A0A0G4N8W1"/>
<dbReference type="PANTHER" id="PTHR23270:SF10">
    <property type="entry name" value="PROTEIN RRP5 HOMOLOG"/>
    <property type="match status" value="1"/>
</dbReference>
<comment type="similarity">
    <text evidence="1">Belongs to the class I-like SAM-binding methyltransferase superfamily. DOT1 family.</text>
</comment>
<evidence type="ECO:0000313" key="5">
    <source>
        <dbReference type="Proteomes" id="UP000045706"/>
    </source>
</evidence>
<evidence type="ECO:0000259" key="2">
    <source>
        <dbReference type="PROSITE" id="PS50126"/>
    </source>
</evidence>
<dbReference type="SUPFAM" id="SSF50249">
    <property type="entry name" value="Nucleic acid-binding proteins"/>
    <property type="match status" value="1"/>
</dbReference>
<dbReference type="GO" id="GO:0003723">
    <property type="term" value="F:RNA binding"/>
    <property type="evidence" value="ECO:0007669"/>
    <property type="project" value="TreeGrafter"/>
</dbReference>
<dbReference type="SMART" id="SM00316">
    <property type="entry name" value="S1"/>
    <property type="match status" value="1"/>
</dbReference>
<protein>
    <recommendedName>
        <fullName evidence="1">Histone-lysine N-methyltransferase, H3 lysine-79 specific</fullName>
        <ecNumber evidence="1">2.1.1.360</ecNumber>
    </recommendedName>
    <alternativeName>
        <fullName evidence="1">Histone H3-K79 methyltransferase</fullName>
    </alternativeName>
</protein>
<dbReference type="Gene3D" id="3.40.50.150">
    <property type="entry name" value="Vaccinia Virus protein VP39"/>
    <property type="match status" value="1"/>
</dbReference>
<dbReference type="EC" id="2.1.1.360" evidence="1"/>
<dbReference type="Gene3D" id="2.40.50.140">
    <property type="entry name" value="Nucleic acid-binding proteins"/>
    <property type="match status" value="1"/>
</dbReference>
<dbReference type="GO" id="GO:0140956">
    <property type="term" value="F:histone H3K79 trimethyltransferase activity"/>
    <property type="evidence" value="ECO:0007669"/>
    <property type="project" value="UniProtKB-EC"/>
</dbReference>
<gene>
    <name evidence="4" type="ORF">BN1723_019062</name>
</gene>
<dbReference type="SUPFAM" id="SSF53335">
    <property type="entry name" value="S-adenosyl-L-methionine-dependent methyltransferases"/>
    <property type="match status" value="1"/>
</dbReference>
<keyword evidence="1" id="KW-0539">Nucleus</keyword>
<evidence type="ECO:0000313" key="4">
    <source>
        <dbReference type="EMBL" id="CRK42863.1"/>
    </source>
</evidence>
<dbReference type="InterPro" id="IPR003029">
    <property type="entry name" value="S1_domain"/>
</dbReference>
<dbReference type="PROSITE" id="PS51569">
    <property type="entry name" value="DOT1"/>
    <property type="match status" value="1"/>
</dbReference>
<dbReference type="PROSITE" id="PS50126">
    <property type="entry name" value="S1"/>
    <property type="match status" value="1"/>
</dbReference>
<sequence>VVLVNNQAFTPQLNDKLVSLFLDLKKGCKIVSLKSFLYDQGVRSINDVASNILQVEDHTYPEGHFKKGETIRVRAIGLHDSKDHRFLAFSHRSYNSVLEFTAKASDIEADELKPLSLEYLQVGSTHVAFVNNASRNGLWTNISPVVRGRINAMDVSDDTSKMNDVINNFPIGTALKVRVIAVDAKRGVLDLSARSDSSAAVTWDSIKPNQVLAGCVVKVNERQIMVKL</sequence>
<dbReference type="GO" id="GO:0006364">
    <property type="term" value="P:rRNA processing"/>
    <property type="evidence" value="ECO:0007669"/>
    <property type="project" value="InterPro"/>
</dbReference>
<evidence type="ECO:0000259" key="3">
    <source>
        <dbReference type="PROSITE" id="PS51569"/>
    </source>
</evidence>
<dbReference type="CDD" id="cd05703">
    <property type="entry name" value="S1_Rrp5_repeat_hs12_sc9"/>
    <property type="match status" value="1"/>
</dbReference>
<dbReference type="PANTHER" id="PTHR23270">
    <property type="entry name" value="PROGRAMMED CELL DEATH PROTEIN 11 PRE-RRNA PROCESSING PROTEIN RRP5"/>
    <property type="match status" value="1"/>
</dbReference>